<dbReference type="AlphaFoldDB" id="A0A0S7YI86"/>
<dbReference type="PANTHER" id="PTHR47268">
    <property type="entry name" value="ACYLPHOSPHATASE"/>
    <property type="match status" value="1"/>
</dbReference>
<dbReference type="EMBL" id="LJNI01000010">
    <property type="protein sequence ID" value="KPJ74250.1"/>
    <property type="molecule type" value="Genomic_DNA"/>
</dbReference>
<organism evidence="7 8">
    <name type="scientific">candidate division TA06 bacterium DG_78</name>
    <dbReference type="NCBI Taxonomy" id="1703772"/>
    <lineage>
        <taxon>Bacteria</taxon>
        <taxon>Bacteria division TA06</taxon>
    </lineage>
</organism>
<dbReference type="InterPro" id="IPR001792">
    <property type="entry name" value="Acylphosphatase-like_dom"/>
</dbReference>
<proteinExistence type="inferred from homology"/>
<gene>
    <name evidence="7" type="ORF">AMJ52_01375</name>
</gene>
<dbReference type="PANTHER" id="PTHR47268:SF4">
    <property type="entry name" value="ACYLPHOSPHATASE"/>
    <property type="match status" value="1"/>
</dbReference>
<protein>
    <recommendedName>
        <fullName evidence="2 4">acylphosphatase</fullName>
        <ecNumber evidence="2 4">3.6.1.7</ecNumber>
    </recommendedName>
</protein>
<dbReference type="SUPFAM" id="SSF54975">
    <property type="entry name" value="Acylphosphatase/BLUF domain-like"/>
    <property type="match status" value="1"/>
</dbReference>
<evidence type="ECO:0000256" key="1">
    <source>
        <dbReference type="ARBA" id="ARBA00005614"/>
    </source>
</evidence>
<comment type="similarity">
    <text evidence="1 5">Belongs to the acylphosphatase family.</text>
</comment>
<dbReference type="InterPro" id="IPR036046">
    <property type="entry name" value="Acylphosphatase-like_dom_sf"/>
</dbReference>
<evidence type="ECO:0000313" key="7">
    <source>
        <dbReference type="EMBL" id="KPJ74250.1"/>
    </source>
</evidence>
<evidence type="ECO:0000256" key="3">
    <source>
        <dbReference type="ARBA" id="ARBA00047645"/>
    </source>
</evidence>
<comment type="catalytic activity">
    <reaction evidence="3 4">
        <text>an acyl phosphate + H2O = a carboxylate + phosphate + H(+)</text>
        <dbReference type="Rhea" id="RHEA:14965"/>
        <dbReference type="ChEBI" id="CHEBI:15377"/>
        <dbReference type="ChEBI" id="CHEBI:15378"/>
        <dbReference type="ChEBI" id="CHEBI:29067"/>
        <dbReference type="ChEBI" id="CHEBI:43474"/>
        <dbReference type="ChEBI" id="CHEBI:59918"/>
        <dbReference type="EC" id="3.6.1.7"/>
    </reaction>
</comment>
<keyword evidence="4" id="KW-0378">Hydrolase</keyword>
<accession>A0A0S7YI86</accession>
<evidence type="ECO:0000259" key="6">
    <source>
        <dbReference type="PROSITE" id="PS51160"/>
    </source>
</evidence>
<feature type="domain" description="Acylphosphatase-like" evidence="6">
    <location>
        <begin position="3"/>
        <end position="90"/>
    </location>
</feature>
<dbReference type="Gene3D" id="3.30.70.100">
    <property type="match status" value="1"/>
</dbReference>
<dbReference type="Pfam" id="PF00708">
    <property type="entry name" value="Acylphosphatase"/>
    <property type="match status" value="1"/>
</dbReference>
<evidence type="ECO:0000256" key="4">
    <source>
        <dbReference type="PROSITE-ProRule" id="PRU00520"/>
    </source>
</evidence>
<dbReference type="PROSITE" id="PS51160">
    <property type="entry name" value="ACYLPHOSPHATASE_3"/>
    <property type="match status" value="1"/>
</dbReference>
<dbReference type="GO" id="GO:0003998">
    <property type="term" value="F:acylphosphatase activity"/>
    <property type="evidence" value="ECO:0007669"/>
    <property type="project" value="UniProtKB-EC"/>
</dbReference>
<feature type="active site" evidence="4">
    <location>
        <position position="18"/>
    </location>
</feature>
<dbReference type="InterPro" id="IPR020456">
    <property type="entry name" value="Acylphosphatase"/>
</dbReference>
<dbReference type="Proteomes" id="UP000051012">
    <property type="component" value="Unassembled WGS sequence"/>
</dbReference>
<dbReference type="EC" id="3.6.1.7" evidence="2 4"/>
<name>A0A0S7YI86_UNCT6</name>
<evidence type="ECO:0000313" key="8">
    <source>
        <dbReference type="Proteomes" id="UP000051012"/>
    </source>
</evidence>
<reference evidence="7 8" key="1">
    <citation type="journal article" date="2015" name="Microbiome">
        <title>Genomic resolution of linkages in carbon, nitrogen, and sulfur cycling among widespread estuary sediment bacteria.</title>
        <authorList>
            <person name="Baker B.J."/>
            <person name="Lazar C.S."/>
            <person name="Teske A.P."/>
            <person name="Dick G.J."/>
        </authorList>
    </citation>
    <scope>NUCLEOTIDE SEQUENCE [LARGE SCALE GENOMIC DNA]</scope>
    <source>
        <strain evidence="7">DG_78</strain>
    </source>
</reference>
<feature type="active site" evidence="4">
    <location>
        <position position="36"/>
    </location>
</feature>
<sequence length="90" mass="10185">MVKARIIIQGFVQGVGYRFFVVQQAQLYQTRGYVRNLSSGHVEVVAEAEKGILDDFIKQLKIGPSSAHITGVDVTWFENEDGFTDFDVRF</sequence>
<evidence type="ECO:0000256" key="2">
    <source>
        <dbReference type="ARBA" id="ARBA00012150"/>
    </source>
</evidence>
<evidence type="ECO:0000256" key="5">
    <source>
        <dbReference type="RuleBase" id="RU004168"/>
    </source>
</evidence>
<comment type="caution">
    <text evidence="7">The sequence shown here is derived from an EMBL/GenBank/DDBJ whole genome shotgun (WGS) entry which is preliminary data.</text>
</comment>